<dbReference type="GO" id="GO:0052621">
    <property type="term" value="F:diguanylate cyclase activity"/>
    <property type="evidence" value="ECO:0007669"/>
    <property type="project" value="UniProtKB-EC"/>
</dbReference>
<evidence type="ECO:0000256" key="6">
    <source>
        <dbReference type="ARBA" id="ARBA00034247"/>
    </source>
</evidence>
<dbReference type="STRING" id="1842532.A7E78_10110"/>
<dbReference type="OrthoDB" id="9790367at2"/>
<dbReference type="NCBIfam" id="TIGR00254">
    <property type="entry name" value="GGDEF"/>
    <property type="match status" value="1"/>
</dbReference>
<feature type="domain" description="CHASE" evidence="8">
    <location>
        <begin position="110"/>
        <end position="208"/>
    </location>
</feature>
<keyword evidence="5 7" id="KW-0472">Membrane</keyword>
<keyword evidence="4 7" id="KW-1133">Transmembrane helix</keyword>
<evidence type="ECO:0000256" key="2">
    <source>
        <dbReference type="ARBA" id="ARBA00012528"/>
    </source>
</evidence>
<evidence type="ECO:0000259" key="9">
    <source>
        <dbReference type="PROSITE" id="PS50887"/>
    </source>
</evidence>
<dbReference type="PROSITE" id="PS50839">
    <property type="entry name" value="CHASE"/>
    <property type="match status" value="1"/>
</dbReference>
<keyword evidence="11" id="KW-1185">Reference proteome</keyword>
<dbReference type="EMBL" id="CP015519">
    <property type="protein sequence ID" value="APG28167.1"/>
    <property type="molecule type" value="Genomic_DNA"/>
</dbReference>
<evidence type="ECO:0000256" key="7">
    <source>
        <dbReference type="SAM" id="Phobius"/>
    </source>
</evidence>
<dbReference type="RefSeq" id="WP_072284127.1">
    <property type="nucleotide sequence ID" value="NZ_CP015519.1"/>
</dbReference>
<evidence type="ECO:0000256" key="5">
    <source>
        <dbReference type="ARBA" id="ARBA00023136"/>
    </source>
</evidence>
<feature type="transmembrane region" description="Helical" evidence="7">
    <location>
        <begin position="276"/>
        <end position="295"/>
    </location>
</feature>
<dbReference type="Proteomes" id="UP000182517">
    <property type="component" value="Chromosome"/>
</dbReference>
<dbReference type="Pfam" id="PF00990">
    <property type="entry name" value="GGDEF"/>
    <property type="match status" value="1"/>
</dbReference>
<dbReference type="SMART" id="SM01079">
    <property type="entry name" value="CHASE"/>
    <property type="match status" value="1"/>
</dbReference>
<dbReference type="CDD" id="cd01949">
    <property type="entry name" value="GGDEF"/>
    <property type="match status" value="1"/>
</dbReference>
<dbReference type="GO" id="GO:0005886">
    <property type="term" value="C:plasma membrane"/>
    <property type="evidence" value="ECO:0007669"/>
    <property type="project" value="TreeGrafter"/>
</dbReference>
<dbReference type="Gene3D" id="3.30.70.270">
    <property type="match status" value="1"/>
</dbReference>
<dbReference type="GO" id="GO:1902201">
    <property type="term" value="P:negative regulation of bacterial-type flagellum-dependent cell motility"/>
    <property type="evidence" value="ECO:0007669"/>
    <property type="project" value="TreeGrafter"/>
</dbReference>
<dbReference type="InterPro" id="IPR006189">
    <property type="entry name" value="CHASE_dom"/>
</dbReference>
<evidence type="ECO:0000256" key="4">
    <source>
        <dbReference type="ARBA" id="ARBA00022989"/>
    </source>
</evidence>
<dbReference type="KEGG" id="pef:A7E78_10110"/>
<dbReference type="PANTHER" id="PTHR45138:SF9">
    <property type="entry name" value="DIGUANYLATE CYCLASE DGCM-RELATED"/>
    <property type="match status" value="1"/>
</dbReference>
<comment type="subcellular location">
    <subcellularLocation>
        <location evidence="1">Membrane</location>
    </subcellularLocation>
</comment>
<dbReference type="InterPro" id="IPR000160">
    <property type="entry name" value="GGDEF_dom"/>
</dbReference>
<dbReference type="EC" id="2.7.7.65" evidence="2"/>
<dbReference type="Gene3D" id="3.30.450.350">
    <property type="entry name" value="CHASE domain"/>
    <property type="match status" value="1"/>
</dbReference>
<dbReference type="PROSITE" id="PS50887">
    <property type="entry name" value="GGDEF"/>
    <property type="match status" value="1"/>
</dbReference>
<dbReference type="SMART" id="SM00267">
    <property type="entry name" value="GGDEF"/>
    <property type="match status" value="1"/>
</dbReference>
<evidence type="ECO:0000256" key="3">
    <source>
        <dbReference type="ARBA" id="ARBA00022692"/>
    </source>
</evidence>
<dbReference type="Pfam" id="PF03924">
    <property type="entry name" value="CHASE"/>
    <property type="match status" value="1"/>
</dbReference>
<dbReference type="GO" id="GO:0043709">
    <property type="term" value="P:cell adhesion involved in single-species biofilm formation"/>
    <property type="evidence" value="ECO:0007669"/>
    <property type="project" value="TreeGrafter"/>
</dbReference>
<dbReference type="InterPro" id="IPR050469">
    <property type="entry name" value="Diguanylate_Cyclase"/>
</dbReference>
<name>A0A1L3GQG8_9BACT</name>
<dbReference type="SUPFAM" id="SSF55073">
    <property type="entry name" value="Nucleotide cyclase"/>
    <property type="match status" value="1"/>
</dbReference>
<dbReference type="FunFam" id="3.30.70.270:FF:000001">
    <property type="entry name" value="Diguanylate cyclase domain protein"/>
    <property type="match status" value="1"/>
</dbReference>
<dbReference type="InterPro" id="IPR029787">
    <property type="entry name" value="Nucleotide_cyclase"/>
</dbReference>
<reference evidence="10 11" key="1">
    <citation type="journal article" date="2017" name="Genome Announc.">
        <title>Complete Genome Sequences of Two Acetylene-Fermenting Pelobacter acetylenicus Strains.</title>
        <authorList>
            <person name="Sutton J.M."/>
            <person name="Baesman S.M."/>
            <person name="Fierst J.L."/>
            <person name="Poret-Peterson A.T."/>
            <person name="Oremland R.S."/>
            <person name="Dunlap D.S."/>
            <person name="Akob D.M."/>
        </authorList>
    </citation>
    <scope>NUCLEOTIDE SEQUENCE [LARGE SCALE GENOMIC DNA]</scope>
    <source>
        <strain evidence="10 11">SFB93</strain>
    </source>
</reference>
<accession>A0A1L3GQG8</accession>
<gene>
    <name evidence="10" type="ORF">A7E78_10110</name>
</gene>
<organism evidence="10 11">
    <name type="scientific">Syntrophotalea acetylenivorans</name>
    <dbReference type="NCBI Taxonomy" id="1842532"/>
    <lineage>
        <taxon>Bacteria</taxon>
        <taxon>Pseudomonadati</taxon>
        <taxon>Thermodesulfobacteriota</taxon>
        <taxon>Desulfuromonadia</taxon>
        <taxon>Desulfuromonadales</taxon>
        <taxon>Syntrophotaleaceae</taxon>
        <taxon>Syntrophotalea</taxon>
    </lineage>
</organism>
<proteinExistence type="predicted"/>
<evidence type="ECO:0000313" key="10">
    <source>
        <dbReference type="EMBL" id="APG28167.1"/>
    </source>
</evidence>
<sequence length="492" mass="54656">MPIKPAQKVAMLCVILASLTLSALLAGSFYRQERRETLAGFEAEVDAIGNQFYQELTFQFEALYLLKALFDGSTIVSDKEFQRVATETLARHSNILALGWVPQIEHPTGEPSYPLDYLSPEQRRSGLLGFDLAAVPAIRPALEAGLSQGRLQAILQFPLFANEPELRGVFALLPVLDAADSKDSARPLRGFIAGFFNVDDLLARLLEKHVTPGIDLTLLDHTADLEHRILYHHRAPVGTPVAAAAYLDELPVIAGHQWRIRALPTDSYLNYHSSRVPYLIMLSGFIFTFLIAAYLRMAAIRSAEIEELVKARTRKLHETNDKLASLSMTDGLTGIANRRNFDCHLDVEWKRGIREQQPLTLMLIDIDCFKAYNDHYGHLQGDHCLRRVARTLHDQTSRPRDLVARYGGEEFALILPHTDCAARSLGEQCRAAVESLALPHIASGISNKITVSVGIASMVPQRGSQPDDLIAKADQALYHAKETGRNRVVLAD</sequence>
<feature type="domain" description="GGDEF" evidence="9">
    <location>
        <begin position="357"/>
        <end position="492"/>
    </location>
</feature>
<evidence type="ECO:0000256" key="1">
    <source>
        <dbReference type="ARBA" id="ARBA00004370"/>
    </source>
</evidence>
<keyword evidence="3 7" id="KW-0812">Transmembrane</keyword>
<dbReference type="InterPro" id="IPR042240">
    <property type="entry name" value="CHASE_sf"/>
</dbReference>
<evidence type="ECO:0000313" key="11">
    <source>
        <dbReference type="Proteomes" id="UP000182517"/>
    </source>
</evidence>
<dbReference type="AlphaFoldDB" id="A0A1L3GQG8"/>
<dbReference type="PANTHER" id="PTHR45138">
    <property type="entry name" value="REGULATORY COMPONENTS OF SENSORY TRANSDUCTION SYSTEM"/>
    <property type="match status" value="1"/>
</dbReference>
<protein>
    <recommendedName>
        <fullName evidence="2">diguanylate cyclase</fullName>
        <ecNumber evidence="2">2.7.7.65</ecNumber>
    </recommendedName>
</protein>
<evidence type="ECO:0000259" key="8">
    <source>
        <dbReference type="PROSITE" id="PS50839"/>
    </source>
</evidence>
<comment type="catalytic activity">
    <reaction evidence="6">
        <text>2 GTP = 3',3'-c-di-GMP + 2 diphosphate</text>
        <dbReference type="Rhea" id="RHEA:24898"/>
        <dbReference type="ChEBI" id="CHEBI:33019"/>
        <dbReference type="ChEBI" id="CHEBI:37565"/>
        <dbReference type="ChEBI" id="CHEBI:58805"/>
        <dbReference type="EC" id="2.7.7.65"/>
    </reaction>
</comment>
<dbReference type="InterPro" id="IPR043128">
    <property type="entry name" value="Rev_trsase/Diguanyl_cyclase"/>
</dbReference>
<dbReference type="GO" id="GO:0007165">
    <property type="term" value="P:signal transduction"/>
    <property type="evidence" value="ECO:0007669"/>
    <property type="project" value="UniProtKB-ARBA"/>
</dbReference>